<accession>A0AAX2CPG2</accession>
<dbReference type="AlphaFoldDB" id="A0AAX2CPG2"/>
<proteinExistence type="predicted"/>
<gene>
    <name evidence="1" type="ORF">BCB44BAC_04510</name>
</gene>
<dbReference type="Proteomes" id="UP000242164">
    <property type="component" value="Unassembled WGS sequence"/>
</dbReference>
<name>A0AAX2CPG2_9BACI</name>
<sequence>MHHSWLDSGDWCDICGNTIPASDVKNMYIDGCGKTLCKSCRGEIESKLKVVDTLVLKDMLTLITKKYGQHKVRQFNLVKAEQYVKENNISLEIEKRGGKFNQEKLGVFVKLSNDEVLSILQFLQRKIGGHLWMHAAMGALLDKQLVYTLQLKEGDQRDRATDDFFGEFVY</sequence>
<reference evidence="1 2" key="1">
    <citation type="submission" date="2016-08" db="EMBL/GenBank/DDBJ databases">
        <authorList>
            <person name="Loux V."/>
            <person name="Rue O."/>
        </authorList>
    </citation>
    <scope>NUCLEOTIDE SEQUENCE [LARGE SCALE GENOMIC DNA]</scope>
    <source>
        <strain evidence="1 2">AFSSA_08CEB44bac</strain>
    </source>
</reference>
<protein>
    <submittedName>
        <fullName evidence="1">Uncharacterized protein</fullName>
    </submittedName>
</protein>
<evidence type="ECO:0000313" key="2">
    <source>
        <dbReference type="Proteomes" id="UP000242164"/>
    </source>
</evidence>
<evidence type="ECO:0000313" key="1">
    <source>
        <dbReference type="EMBL" id="SCM07995.1"/>
    </source>
</evidence>
<dbReference type="RefSeq" id="WP_087099664.1">
    <property type="nucleotide sequence ID" value="NZ_CP066183.1"/>
</dbReference>
<organism evidence="1 2">
    <name type="scientific">Bacillus cytotoxicus</name>
    <dbReference type="NCBI Taxonomy" id="580165"/>
    <lineage>
        <taxon>Bacteria</taxon>
        <taxon>Bacillati</taxon>
        <taxon>Bacillota</taxon>
        <taxon>Bacilli</taxon>
        <taxon>Bacillales</taxon>
        <taxon>Bacillaceae</taxon>
        <taxon>Bacillus</taxon>
        <taxon>Bacillus cereus group</taxon>
    </lineage>
</organism>
<dbReference type="EMBL" id="FMIK01000065">
    <property type="protein sequence ID" value="SCM07995.1"/>
    <property type="molecule type" value="Genomic_DNA"/>
</dbReference>
<comment type="caution">
    <text evidence="1">The sequence shown here is derived from an EMBL/GenBank/DDBJ whole genome shotgun (WGS) entry which is preliminary data.</text>
</comment>